<dbReference type="EMBL" id="CP003229">
    <property type="protein sequence ID" value="AEW98271.1"/>
    <property type="molecule type" value="Genomic_DNA"/>
</dbReference>
<keyword evidence="1" id="KW-0614">Plasmid</keyword>
<dbReference type="PATRIC" id="fig|1003195.11.peg.1594"/>
<sequence>MPSMARPRLHGLPVDADNWFEAEDPWEYGEAEPAFVAALRVGGTCVTRWEFADTGEALVAAGAVPADGAPAAHRVQVRP</sequence>
<organism evidence="1 2">
    <name type="scientific">Streptantibioticus cattleyicolor (strain ATCC 35852 / DSM 46488 / JCM 4925 / NBRC 14057 / NRRL 8057)</name>
    <name type="common">Streptomyces cattleya</name>
    <dbReference type="NCBI Taxonomy" id="1003195"/>
    <lineage>
        <taxon>Bacteria</taxon>
        <taxon>Bacillati</taxon>
        <taxon>Actinomycetota</taxon>
        <taxon>Actinomycetes</taxon>
        <taxon>Kitasatosporales</taxon>
        <taxon>Streptomycetaceae</taxon>
        <taxon>Streptantibioticus</taxon>
    </lineage>
</organism>
<dbReference type="HOGENOM" id="CLU_2604448_0_0_11"/>
<accession>F8JLK6</accession>
<evidence type="ECO:0000313" key="2">
    <source>
        <dbReference type="Proteomes" id="UP000007842"/>
    </source>
</evidence>
<dbReference type="AlphaFoldDB" id="F8JLK6"/>
<protein>
    <submittedName>
        <fullName evidence="1">Uncharacterized protein</fullName>
    </submittedName>
</protein>
<name>F8JLK6_STREN</name>
<dbReference type="KEGG" id="sct:SCAT_p1643"/>
<geneLocation type="plasmid" evidence="1 2">
    <name>pSCATT</name>
</geneLocation>
<evidence type="ECO:0000313" key="1">
    <source>
        <dbReference type="EMBL" id="AEW98271.1"/>
    </source>
</evidence>
<accession>G8XE08</accession>
<keyword evidence="2" id="KW-1185">Reference proteome</keyword>
<dbReference type="KEGG" id="scy:SCATT_p00780"/>
<gene>
    <name evidence="1" type="ordered locus">SCATT_p00780</name>
</gene>
<dbReference type="OrthoDB" id="4174446at2"/>
<reference evidence="2" key="1">
    <citation type="submission" date="2011-12" db="EMBL/GenBank/DDBJ databases">
        <title>Complete genome sequence of Streptomyces cattleya strain DSM 46488.</title>
        <authorList>
            <person name="Ou H.-Y."/>
            <person name="Li P."/>
            <person name="Zhao C."/>
            <person name="O'Hagan D."/>
            <person name="Deng Z."/>
        </authorList>
    </citation>
    <scope>NUCLEOTIDE SEQUENCE [LARGE SCALE GENOMIC DNA]</scope>
    <source>
        <strain evidence="2">ATCC 35852 / DSM 46488 / JCM 4925 / NBRC 14057 / NRRL 8057</strain>
        <plasmid evidence="2">Plasmid pSCATT</plasmid>
    </source>
</reference>
<proteinExistence type="predicted"/>
<dbReference type="Proteomes" id="UP000007842">
    <property type="component" value="Plasmid pSCATT"/>
</dbReference>